<proteinExistence type="predicted"/>
<keyword evidence="3" id="KW-1185">Reference proteome</keyword>
<reference evidence="2" key="1">
    <citation type="submission" date="2021-01" db="EMBL/GenBank/DDBJ databases">
        <title>Whole genome shotgun sequence of Actinocatenispora rupis NBRC 107355.</title>
        <authorList>
            <person name="Komaki H."/>
            <person name="Tamura T."/>
        </authorList>
    </citation>
    <scope>NUCLEOTIDE SEQUENCE</scope>
    <source>
        <strain evidence="2">NBRC 107355</strain>
    </source>
</reference>
<dbReference type="AlphaFoldDB" id="A0A8J3NAZ0"/>
<protein>
    <submittedName>
        <fullName evidence="2">Uncharacterized protein</fullName>
    </submittedName>
</protein>
<sequence>MVAVCDNRNGTRPRRWRAPARVPDRPGSATRHDTAGTGKDAGRAVPRDHLARGTRARCPSYTLAVEVTNS</sequence>
<name>A0A8J3NAZ0_9ACTN</name>
<evidence type="ECO:0000256" key="1">
    <source>
        <dbReference type="SAM" id="MobiDB-lite"/>
    </source>
</evidence>
<organism evidence="2 3">
    <name type="scientific">Actinocatenispora rupis</name>
    <dbReference type="NCBI Taxonomy" id="519421"/>
    <lineage>
        <taxon>Bacteria</taxon>
        <taxon>Bacillati</taxon>
        <taxon>Actinomycetota</taxon>
        <taxon>Actinomycetes</taxon>
        <taxon>Micromonosporales</taxon>
        <taxon>Micromonosporaceae</taxon>
        <taxon>Actinocatenispora</taxon>
    </lineage>
</organism>
<accession>A0A8J3NAZ0</accession>
<feature type="region of interest" description="Disordered" evidence="1">
    <location>
        <begin position="1"/>
        <end position="53"/>
    </location>
</feature>
<evidence type="ECO:0000313" key="2">
    <source>
        <dbReference type="EMBL" id="GID10072.1"/>
    </source>
</evidence>
<dbReference type="Proteomes" id="UP000612808">
    <property type="component" value="Unassembled WGS sequence"/>
</dbReference>
<evidence type="ECO:0000313" key="3">
    <source>
        <dbReference type="Proteomes" id="UP000612808"/>
    </source>
</evidence>
<feature type="compositionally biased region" description="Basic and acidic residues" evidence="1">
    <location>
        <begin position="30"/>
        <end position="51"/>
    </location>
</feature>
<comment type="caution">
    <text evidence="2">The sequence shown here is derived from an EMBL/GenBank/DDBJ whole genome shotgun (WGS) entry which is preliminary data.</text>
</comment>
<gene>
    <name evidence="2" type="ORF">Aru02nite_09610</name>
</gene>
<dbReference type="EMBL" id="BOMB01000004">
    <property type="protein sequence ID" value="GID10072.1"/>
    <property type="molecule type" value="Genomic_DNA"/>
</dbReference>